<keyword evidence="3" id="KW-0812">Transmembrane</keyword>
<comment type="subcellular location">
    <subcellularLocation>
        <location evidence="1">Membrane</location>
    </subcellularLocation>
</comment>
<evidence type="ECO:0000313" key="7">
    <source>
        <dbReference type="EMBL" id="TPX59840.1"/>
    </source>
</evidence>
<evidence type="ECO:0000256" key="2">
    <source>
        <dbReference type="ARBA" id="ARBA00009160"/>
    </source>
</evidence>
<protein>
    <recommendedName>
        <fullName evidence="9">EF-hand domain-containing protein</fullName>
    </recommendedName>
</protein>
<accession>A0A507E9W2</accession>
<dbReference type="STRING" id="109895.A0A507E9W2"/>
<dbReference type="AlphaFoldDB" id="A0A507E9W2"/>
<dbReference type="Proteomes" id="UP000318582">
    <property type="component" value="Unassembled WGS sequence"/>
</dbReference>
<evidence type="ECO:0000256" key="3">
    <source>
        <dbReference type="ARBA" id="ARBA00022692"/>
    </source>
</evidence>
<dbReference type="EMBL" id="QEAQ01000021">
    <property type="protein sequence ID" value="TPX59840.1"/>
    <property type="molecule type" value="Genomic_DNA"/>
</dbReference>
<sequence>MTSQAPTPAAQEPVVSAGSLLKPSASEGSTTPSIVSTAAANASEISMATALGACSGYATKKLAKTGGLIVGLGFIGVQALVHADVLKVNWPKVEGLLIGRVDQDGDGKLTHKDMQIATGRLLRNLVEDVPSSTGFAAAFFLGFRYG</sequence>
<comment type="caution">
    <text evidence="7">The sequence shown here is derived from an EMBL/GenBank/DDBJ whole genome shotgun (WGS) entry which is preliminary data.</text>
</comment>
<comment type="similarity">
    <text evidence="2">Belongs to the FUN14 family.</text>
</comment>
<keyword evidence="5" id="KW-0472">Membrane</keyword>
<dbReference type="InterPro" id="IPR007014">
    <property type="entry name" value="FUN14"/>
</dbReference>
<gene>
    <name evidence="7" type="ORF">PhCBS80983_g02252</name>
</gene>
<proteinExistence type="inferred from homology"/>
<evidence type="ECO:0000313" key="8">
    <source>
        <dbReference type="Proteomes" id="UP000318582"/>
    </source>
</evidence>
<feature type="region of interest" description="Disordered" evidence="6">
    <location>
        <begin position="1"/>
        <end position="32"/>
    </location>
</feature>
<dbReference type="Pfam" id="PF04930">
    <property type="entry name" value="FUN14"/>
    <property type="match status" value="1"/>
</dbReference>
<keyword evidence="8" id="KW-1185">Reference proteome</keyword>
<organism evidence="7 8">
    <name type="scientific">Powellomyces hirtus</name>
    <dbReference type="NCBI Taxonomy" id="109895"/>
    <lineage>
        <taxon>Eukaryota</taxon>
        <taxon>Fungi</taxon>
        <taxon>Fungi incertae sedis</taxon>
        <taxon>Chytridiomycota</taxon>
        <taxon>Chytridiomycota incertae sedis</taxon>
        <taxon>Chytridiomycetes</taxon>
        <taxon>Spizellomycetales</taxon>
        <taxon>Powellomycetaceae</taxon>
        <taxon>Powellomyces</taxon>
    </lineage>
</organism>
<dbReference type="PANTHER" id="PTHR21346">
    <property type="entry name" value="FUN14 DOMAIN CONTAINING"/>
    <property type="match status" value="1"/>
</dbReference>
<dbReference type="PROSITE" id="PS00018">
    <property type="entry name" value="EF_HAND_1"/>
    <property type="match status" value="1"/>
</dbReference>
<evidence type="ECO:0000256" key="4">
    <source>
        <dbReference type="ARBA" id="ARBA00022989"/>
    </source>
</evidence>
<evidence type="ECO:0000256" key="6">
    <source>
        <dbReference type="SAM" id="MobiDB-lite"/>
    </source>
</evidence>
<keyword evidence="4" id="KW-1133">Transmembrane helix</keyword>
<evidence type="ECO:0000256" key="5">
    <source>
        <dbReference type="ARBA" id="ARBA00023136"/>
    </source>
</evidence>
<dbReference type="InterPro" id="IPR018247">
    <property type="entry name" value="EF_Hand_1_Ca_BS"/>
</dbReference>
<reference evidence="7 8" key="1">
    <citation type="journal article" date="2019" name="Sci. Rep.">
        <title>Comparative genomics of chytrid fungi reveal insights into the obligate biotrophic and pathogenic lifestyle of Synchytrium endobioticum.</title>
        <authorList>
            <person name="van de Vossenberg B.T.L.H."/>
            <person name="Warris S."/>
            <person name="Nguyen H.D.T."/>
            <person name="van Gent-Pelzer M.P.E."/>
            <person name="Joly D.L."/>
            <person name="van de Geest H.C."/>
            <person name="Bonants P.J.M."/>
            <person name="Smith D.S."/>
            <person name="Levesque C.A."/>
            <person name="van der Lee T.A.J."/>
        </authorList>
    </citation>
    <scope>NUCLEOTIDE SEQUENCE [LARGE SCALE GENOMIC DNA]</scope>
    <source>
        <strain evidence="7 8">CBS 809.83</strain>
    </source>
</reference>
<dbReference type="PANTHER" id="PTHR21346:SF10">
    <property type="entry name" value="TRANSMEMBRANE PROTEIN"/>
    <property type="match status" value="1"/>
</dbReference>
<evidence type="ECO:0000256" key="1">
    <source>
        <dbReference type="ARBA" id="ARBA00004370"/>
    </source>
</evidence>
<evidence type="ECO:0008006" key="9">
    <source>
        <dbReference type="Google" id="ProtNLM"/>
    </source>
</evidence>
<name>A0A507E9W2_9FUNG</name>
<dbReference type="GO" id="GO:0016020">
    <property type="term" value="C:membrane"/>
    <property type="evidence" value="ECO:0007669"/>
    <property type="project" value="UniProtKB-SubCell"/>
</dbReference>